<dbReference type="PROSITE" id="PS50113">
    <property type="entry name" value="PAC"/>
    <property type="match status" value="1"/>
</dbReference>
<dbReference type="CDD" id="cd00156">
    <property type="entry name" value="REC"/>
    <property type="match status" value="1"/>
</dbReference>
<evidence type="ECO:0000256" key="5">
    <source>
        <dbReference type="ARBA" id="ARBA00022741"/>
    </source>
</evidence>
<keyword evidence="16" id="KW-1185">Reference proteome</keyword>
<dbReference type="InterPro" id="IPR036890">
    <property type="entry name" value="HATPase_C_sf"/>
</dbReference>
<dbReference type="Pfam" id="PF00072">
    <property type="entry name" value="Response_reg"/>
    <property type="match status" value="2"/>
</dbReference>
<dbReference type="PROSITE" id="PS50110">
    <property type="entry name" value="RESPONSE_REGULATORY"/>
    <property type="match status" value="2"/>
</dbReference>
<keyword evidence="6" id="KW-0418">Kinase</keyword>
<dbReference type="Gene3D" id="1.10.287.130">
    <property type="match status" value="1"/>
</dbReference>
<proteinExistence type="predicted"/>
<evidence type="ECO:0000259" key="14">
    <source>
        <dbReference type="PROSITE" id="PS50113"/>
    </source>
</evidence>
<feature type="domain" description="Histidine kinase" evidence="11">
    <location>
        <begin position="177"/>
        <end position="399"/>
    </location>
</feature>
<dbReference type="PROSITE" id="PS50109">
    <property type="entry name" value="HIS_KIN"/>
    <property type="match status" value="1"/>
</dbReference>
<dbReference type="InterPro" id="IPR003594">
    <property type="entry name" value="HATPase_dom"/>
</dbReference>
<dbReference type="Pfam" id="PF08448">
    <property type="entry name" value="PAS_4"/>
    <property type="match status" value="1"/>
</dbReference>
<evidence type="ECO:0000256" key="1">
    <source>
        <dbReference type="ARBA" id="ARBA00000085"/>
    </source>
</evidence>
<dbReference type="Gene3D" id="3.40.50.2300">
    <property type="match status" value="2"/>
</dbReference>
<dbReference type="Gene3D" id="3.30.565.10">
    <property type="entry name" value="Histidine kinase-like ATPase, C-terminal domain"/>
    <property type="match status" value="1"/>
</dbReference>
<dbReference type="InterPro" id="IPR005467">
    <property type="entry name" value="His_kinase_dom"/>
</dbReference>
<feature type="modified residue" description="4-aspartylphosphate" evidence="9">
    <location>
        <position position="469"/>
    </location>
</feature>
<dbReference type="NCBIfam" id="TIGR00229">
    <property type="entry name" value="sensory_box"/>
    <property type="match status" value="1"/>
</dbReference>
<feature type="modified residue" description="4-aspartylphosphate" evidence="9">
    <location>
        <position position="606"/>
    </location>
</feature>
<evidence type="ECO:0000259" key="13">
    <source>
        <dbReference type="PROSITE" id="PS50112"/>
    </source>
</evidence>
<dbReference type="PANTHER" id="PTHR43065:SF46">
    <property type="entry name" value="C4-DICARBOXYLATE TRANSPORT SENSOR PROTEIN DCTB"/>
    <property type="match status" value="1"/>
</dbReference>
<dbReference type="PROSITE" id="PS50112">
    <property type="entry name" value="PAS"/>
    <property type="match status" value="1"/>
</dbReference>
<keyword evidence="5" id="KW-0547">Nucleotide-binding</keyword>
<evidence type="ECO:0000256" key="3">
    <source>
        <dbReference type="ARBA" id="ARBA00022553"/>
    </source>
</evidence>
<keyword evidence="4" id="KW-0808">Transferase</keyword>
<feature type="domain" description="Response regulatory" evidence="12">
    <location>
        <begin position="555"/>
        <end position="675"/>
    </location>
</feature>
<reference evidence="15 16" key="1">
    <citation type="submission" date="2018-03" db="EMBL/GenBank/DDBJ databases">
        <title>Draft Genome Sequences of the Obligatory Marine Myxobacteria Enhygromyxa salina SWB005.</title>
        <authorList>
            <person name="Poehlein A."/>
            <person name="Moghaddam J.A."/>
            <person name="Harms H."/>
            <person name="Alanjari M."/>
            <person name="Koenig G.M."/>
            <person name="Daniel R."/>
            <person name="Schaeberle T.F."/>
        </authorList>
    </citation>
    <scope>NUCLEOTIDE SEQUENCE [LARGE SCALE GENOMIC DNA]</scope>
    <source>
        <strain evidence="15 16">SWB005</strain>
    </source>
</reference>
<dbReference type="SMART" id="SM00091">
    <property type="entry name" value="PAS"/>
    <property type="match status" value="1"/>
</dbReference>
<dbReference type="PANTHER" id="PTHR43065">
    <property type="entry name" value="SENSOR HISTIDINE KINASE"/>
    <property type="match status" value="1"/>
</dbReference>
<evidence type="ECO:0000313" key="15">
    <source>
        <dbReference type="EMBL" id="PRQ02502.1"/>
    </source>
</evidence>
<dbReference type="OrthoDB" id="5487437at2"/>
<keyword evidence="10" id="KW-0175">Coiled coil</keyword>
<evidence type="ECO:0000256" key="10">
    <source>
        <dbReference type="SAM" id="Coils"/>
    </source>
</evidence>
<keyword evidence="7" id="KW-0067">ATP-binding</keyword>
<organism evidence="15 16">
    <name type="scientific">Enhygromyxa salina</name>
    <dbReference type="NCBI Taxonomy" id="215803"/>
    <lineage>
        <taxon>Bacteria</taxon>
        <taxon>Pseudomonadati</taxon>
        <taxon>Myxococcota</taxon>
        <taxon>Polyangia</taxon>
        <taxon>Nannocystales</taxon>
        <taxon>Nannocystaceae</taxon>
        <taxon>Enhygromyxa</taxon>
    </lineage>
</organism>
<dbReference type="EC" id="2.7.13.3" evidence="2"/>
<dbReference type="EMBL" id="PVNK01000116">
    <property type="protein sequence ID" value="PRQ02502.1"/>
    <property type="molecule type" value="Genomic_DNA"/>
</dbReference>
<protein>
    <recommendedName>
        <fullName evidence="2">histidine kinase</fullName>
        <ecNumber evidence="2">2.7.13.3</ecNumber>
    </recommendedName>
</protein>
<dbReference type="SUPFAM" id="SSF52172">
    <property type="entry name" value="CheY-like"/>
    <property type="match status" value="2"/>
</dbReference>
<dbReference type="InterPro" id="IPR011006">
    <property type="entry name" value="CheY-like_superfamily"/>
</dbReference>
<gene>
    <name evidence="15" type="ORF">ENSA5_22530</name>
</gene>
<feature type="domain" description="Response regulatory" evidence="12">
    <location>
        <begin position="419"/>
        <end position="534"/>
    </location>
</feature>
<evidence type="ECO:0000259" key="11">
    <source>
        <dbReference type="PROSITE" id="PS50109"/>
    </source>
</evidence>
<evidence type="ECO:0000256" key="9">
    <source>
        <dbReference type="PROSITE-ProRule" id="PRU00169"/>
    </source>
</evidence>
<dbReference type="InterPro" id="IPR003661">
    <property type="entry name" value="HisK_dim/P_dom"/>
</dbReference>
<feature type="domain" description="PAS" evidence="13">
    <location>
        <begin position="39"/>
        <end position="109"/>
    </location>
</feature>
<dbReference type="SMART" id="SM00387">
    <property type="entry name" value="HATPase_c"/>
    <property type="match status" value="1"/>
</dbReference>
<dbReference type="SMART" id="SM00448">
    <property type="entry name" value="REC"/>
    <property type="match status" value="2"/>
</dbReference>
<evidence type="ECO:0000313" key="16">
    <source>
        <dbReference type="Proteomes" id="UP000237968"/>
    </source>
</evidence>
<evidence type="ECO:0000259" key="12">
    <source>
        <dbReference type="PROSITE" id="PS50110"/>
    </source>
</evidence>
<keyword evidence="3 9" id="KW-0597">Phosphoprotein</keyword>
<comment type="caution">
    <text evidence="15">The sequence shown here is derived from an EMBL/GenBank/DDBJ whole genome shotgun (WGS) entry which is preliminary data.</text>
</comment>
<evidence type="ECO:0000256" key="6">
    <source>
        <dbReference type="ARBA" id="ARBA00022777"/>
    </source>
</evidence>
<dbReference type="InterPro" id="IPR000014">
    <property type="entry name" value="PAS"/>
</dbReference>
<accession>A0A2S9YBR8</accession>
<dbReference type="InterPro" id="IPR035965">
    <property type="entry name" value="PAS-like_dom_sf"/>
</dbReference>
<dbReference type="PRINTS" id="PR00344">
    <property type="entry name" value="BCTRLSENSOR"/>
</dbReference>
<dbReference type="SUPFAM" id="SSF55874">
    <property type="entry name" value="ATPase domain of HSP90 chaperone/DNA topoisomerase II/histidine kinase"/>
    <property type="match status" value="1"/>
</dbReference>
<dbReference type="Pfam" id="PF02518">
    <property type="entry name" value="HATPase_c"/>
    <property type="match status" value="1"/>
</dbReference>
<dbReference type="InterPro" id="IPR004358">
    <property type="entry name" value="Sig_transdc_His_kin-like_C"/>
</dbReference>
<dbReference type="CDD" id="cd00130">
    <property type="entry name" value="PAS"/>
    <property type="match status" value="1"/>
</dbReference>
<dbReference type="SUPFAM" id="SSF47384">
    <property type="entry name" value="Homodimeric domain of signal transducing histidine kinase"/>
    <property type="match status" value="1"/>
</dbReference>
<dbReference type="InterPro" id="IPR036097">
    <property type="entry name" value="HisK_dim/P_sf"/>
</dbReference>
<dbReference type="SMART" id="SM00388">
    <property type="entry name" value="HisKA"/>
    <property type="match status" value="1"/>
</dbReference>
<comment type="catalytic activity">
    <reaction evidence="1">
        <text>ATP + protein L-histidine = ADP + protein N-phospho-L-histidine.</text>
        <dbReference type="EC" id="2.7.13.3"/>
    </reaction>
</comment>
<evidence type="ECO:0000256" key="4">
    <source>
        <dbReference type="ARBA" id="ARBA00022679"/>
    </source>
</evidence>
<feature type="domain" description="PAC" evidence="14">
    <location>
        <begin position="112"/>
        <end position="164"/>
    </location>
</feature>
<evidence type="ECO:0000256" key="2">
    <source>
        <dbReference type="ARBA" id="ARBA00012438"/>
    </source>
</evidence>
<dbReference type="Gene3D" id="3.30.450.20">
    <property type="entry name" value="PAS domain"/>
    <property type="match status" value="1"/>
</dbReference>
<sequence length="676" mass="73636">MDFEDHDPRQLYEELHVHHIELELQNLQLQATQQELERSRDRYRRLYDDAPMGYLTLSATGMVLAANLTAARLLGLERAALVGGPLSRMMDSSSADLLHVHLQHVIRDQTSHGCELGLIRADGQRIWIHLESAPSDEHDGGPPACHTVFSDVSERRKLEAKVQRSERLEAIGRLASGVAHEFNNLLMAMLGCAASALIDIDKDSRAAELLRDLKAEAVRGATLTRQLLALGRPREDTEAVVDINAMIAQNERLLRHTLDADIDLVFRLEANDGRVWANQMQIEQVLTNLVVNARDAVSGAGRIEVITGELIVDDVLARKLDVRPGAYASLTVRDTGKGMDAATKARLFEPFFTTKAVGEGTGLGLSTVYGIVRNAGGHIDIESEPGAGTTVRVMLPRTTKPLPSPDEPAHITAFGGKETVLLVEDEPLVRQTVGHYLTRWGYCVIEADNGTQALAIIKARADIELLLTDMVLPELSGSGLAHAASLLRPDMRVLFMSAYPKVKLVRERRLNPDAPALQKPFTEDTLLAKVREVLDASGSSAPGKGEQLEPPAGERVLLVEDERLAREATQLLLEDEGYKVFAAADGAEAAALAHQHGETIDVVVTDLGLPNMPTASPTELIDGLVELVQPRAVVILSGRSSTDPEVRKLLRAPNTVFLEKPIEIEDLVAAIQGLLA</sequence>
<dbReference type="InterPro" id="IPR013656">
    <property type="entry name" value="PAS_4"/>
</dbReference>
<feature type="coiled-coil region" evidence="10">
    <location>
        <begin position="17"/>
        <end position="49"/>
    </location>
</feature>
<dbReference type="SUPFAM" id="SSF55785">
    <property type="entry name" value="PYP-like sensor domain (PAS domain)"/>
    <property type="match status" value="1"/>
</dbReference>
<dbReference type="AlphaFoldDB" id="A0A2S9YBR8"/>
<dbReference type="InterPro" id="IPR001789">
    <property type="entry name" value="Sig_transdc_resp-reg_receiver"/>
</dbReference>
<dbReference type="GO" id="GO:0005524">
    <property type="term" value="F:ATP binding"/>
    <property type="evidence" value="ECO:0007669"/>
    <property type="project" value="UniProtKB-KW"/>
</dbReference>
<evidence type="ECO:0000256" key="7">
    <source>
        <dbReference type="ARBA" id="ARBA00022840"/>
    </source>
</evidence>
<evidence type="ECO:0000256" key="8">
    <source>
        <dbReference type="ARBA" id="ARBA00023012"/>
    </source>
</evidence>
<dbReference type="Proteomes" id="UP000237968">
    <property type="component" value="Unassembled WGS sequence"/>
</dbReference>
<dbReference type="GO" id="GO:0000155">
    <property type="term" value="F:phosphorelay sensor kinase activity"/>
    <property type="evidence" value="ECO:0007669"/>
    <property type="project" value="InterPro"/>
</dbReference>
<keyword evidence="8" id="KW-0902">Two-component regulatory system</keyword>
<name>A0A2S9YBR8_9BACT</name>
<dbReference type="InterPro" id="IPR000700">
    <property type="entry name" value="PAS-assoc_C"/>
</dbReference>